<organism evidence="1 2">
    <name type="scientific">Cyphellophora europaea (strain CBS 101466)</name>
    <name type="common">Phialophora europaea</name>
    <dbReference type="NCBI Taxonomy" id="1220924"/>
    <lineage>
        <taxon>Eukaryota</taxon>
        <taxon>Fungi</taxon>
        <taxon>Dikarya</taxon>
        <taxon>Ascomycota</taxon>
        <taxon>Pezizomycotina</taxon>
        <taxon>Eurotiomycetes</taxon>
        <taxon>Chaetothyriomycetidae</taxon>
        <taxon>Chaetothyriales</taxon>
        <taxon>Cyphellophoraceae</taxon>
        <taxon>Cyphellophora</taxon>
    </lineage>
</organism>
<keyword evidence="2" id="KW-1185">Reference proteome</keyword>
<dbReference type="HOGENOM" id="CLU_019524_2_1_1"/>
<dbReference type="AlphaFoldDB" id="W2RVF2"/>
<dbReference type="InterPro" id="IPR053178">
    <property type="entry name" value="Osmoadaptation_assoc"/>
</dbReference>
<accession>W2RVF2</accession>
<gene>
    <name evidence="1" type="ORF">HMPREF1541_04679</name>
</gene>
<evidence type="ECO:0000313" key="2">
    <source>
        <dbReference type="Proteomes" id="UP000030752"/>
    </source>
</evidence>
<dbReference type="EMBL" id="KB822720">
    <property type="protein sequence ID" value="ETN40402.1"/>
    <property type="molecule type" value="Genomic_DNA"/>
</dbReference>
<dbReference type="InParanoid" id="W2RVF2"/>
<dbReference type="Proteomes" id="UP000030752">
    <property type="component" value="Unassembled WGS sequence"/>
</dbReference>
<name>W2RVF2_CYPE1</name>
<proteinExistence type="predicted"/>
<dbReference type="eggNOG" id="ENOG502SJWZ">
    <property type="taxonomic scope" value="Eukaryota"/>
</dbReference>
<dbReference type="PANTHER" id="PTHR38111">
    <property type="entry name" value="ZN(2)-C6 FUNGAL-TYPE DOMAIN-CONTAINING PROTEIN-RELATED"/>
    <property type="match status" value="1"/>
</dbReference>
<dbReference type="VEuPathDB" id="FungiDB:HMPREF1541_04679"/>
<evidence type="ECO:0000313" key="1">
    <source>
        <dbReference type="EMBL" id="ETN40402.1"/>
    </source>
</evidence>
<dbReference type="RefSeq" id="XP_008717245.1">
    <property type="nucleotide sequence ID" value="XM_008719023.1"/>
</dbReference>
<sequence>MMLSDFVDKLEVKDIRFDLCWAYGNLLREIPKRLGTNIALDAAVNAITTTASDLSLGYKSPEALVRYGHALTALRTCLDDPVSSQSSSTLCAIYLIWICQTWIGIEPEYNCGHGSGIVQILANAPYRDSKDPFDTMLLMTLSGPVIFESIFNPEVQLNPWVKEWVMEQEKPLIENAETTKNTGQPQAGRIMSCLVRLPEFMRYNPDTIWELRQNYQAVQATSKVMRERLSEAATAMKSGVPAAPPFKNPRAMIRVAPMRIHAFYQRTFSILLALEIILNGLLRAYSPEDYVLEVENDQLTREIIDLSLEGSIWKPIGAGWVPVCLISAWGATMDPARKTQIEKVWDESWAEISHHSLPFAASSIGDTFDQLRLAAFRGKSMSPYRVPSPYGVPTTTAL</sequence>
<dbReference type="GeneID" id="19972018"/>
<dbReference type="OrthoDB" id="4314040at2759"/>
<evidence type="ECO:0008006" key="3">
    <source>
        <dbReference type="Google" id="ProtNLM"/>
    </source>
</evidence>
<protein>
    <recommendedName>
        <fullName evidence="3">Transcription factor domain-containing protein</fullName>
    </recommendedName>
</protein>
<dbReference type="STRING" id="1220924.W2RVF2"/>
<reference evidence="1 2" key="1">
    <citation type="submission" date="2013-03" db="EMBL/GenBank/DDBJ databases">
        <title>The Genome Sequence of Phialophora europaea CBS 101466.</title>
        <authorList>
            <consortium name="The Broad Institute Genomics Platform"/>
            <person name="Cuomo C."/>
            <person name="de Hoog S."/>
            <person name="Gorbushina A."/>
            <person name="Walker B."/>
            <person name="Young S.K."/>
            <person name="Zeng Q."/>
            <person name="Gargeya S."/>
            <person name="Fitzgerald M."/>
            <person name="Haas B."/>
            <person name="Abouelleil A."/>
            <person name="Allen A.W."/>
            <person name="Alvarado L."/>
            <person name="Arachchi H.M."/>
            <person name="Berlin A.M."/>
            <person name="Chapman S.B."/>
            <person name="Gainer-Dewar J."/>
            <person name="Goldberg J."/>
            <person name="Griggs A."/>
            <person name="Gujja S."/>
            <person name="Hansen M."/>
            <person name="Howarth C."/>
            <person name="Imamovic A."/>
            <person name="Ireland A."/>
            <person name="Larimer J."/>
            <person name="McCowan C."/>
            <person name="Murphy C."/>
            <person name="Pearson M."/>
            <person name="Poon T.W."/>
            <person name="Priest M."/>
            <person name="Roberts A."/>
            <person name="Saif S."/>
            <person name="Shea T."/>
            <person name="Sisk P."/>
            <person name="Sykes S."/>
            <person name="Wortman J."/>
            <person name="Nusbaum C."/>
            <person name="Birren B."/>
        </authorList>
    </citation>
    <scope>NUCLEOTIDE SEQUENCE [LARGE SCALE GENOMIC DNA]</scope>
    <source>
        <strain evidence="1 2">CBS 101466</strain>
    </source>
</reference>